<evidence type="ECO:0000313" key="4">
    <source>
        <dbReference type="Proteomes" id="UP000283895"/>
    </source>
</evidence>
<proteinExistence type="predicted"/>
<evidence type="ECO:0008006" key="5">
    <source>
        <dbReference type="Google" id="ProtNLM"/>
    </source>
</evidence>
<evidence type="ECO:0000256" key="2">
    <source>
        <dbReference type="SAM" id="Phobius"/>
    </source>
</evidence>
<reference evidence="3 4" key="1">
    <citation type="submission" date="2015-09" db="EMBL/GenBank/DDBJ databases">
        <title>Host preference determinants of Valsa canker pathogens revealed by comparative genomics.</title>
        <authorList>
            <person name="Yin Z."/>
            <person name="Huang L."/>
        </authorList>
    </citation>
    <scope>NUCLEOTIDE SEQUENCE [LARGE SCALE GENOMIC DNA]</scope>
    <source>
        <strain evidence="3 4">03-1</strain>
    </source>
</reference>
<dbReference type="Proteomes" id="UP000283895">
    <property type="component" value="Unassembled WGS sequence"/>
</dbReference>
<feature type="compositionally biased region" description="Basic and acidic residues" evidence="1">
    <location>
        <begin position="197"/>
        <end position="215"/>
    </location>
</feature>
<feature type="region of interest" description="Disordered" evidence="1">
    <location>
        <begin position="189"/>
        <end position="257"/>
    </location>
</feature>
<dbReference type="OrthoDB" id="5215637at2759"/>
<keyword evidence="2" id="KW-0812">Transmembrane</keyword>
<keyword evidence="2" id="KW-0472">Membrane</keyword>
<evidence type="ECO:0000313" key="3">
    <source>
        <dbReference type="EMBL" id="ROV88056.1"/>
    </source>
</evidence>
<feature type="transmembrane region" description="Helical" evidence="2">
    <location>
        <begin position="160"/>
        <end position="181"/>
    </location>
</feature>
<dbReference type="EMBL" id="LKEA01000084">
    <property type="protein sequence ID" value="ROV88056.1"/>
    <property type="molecule type" value="Genomic_DNA"/>
</dbReference>
<name>A0A423VAW5_9PEZI</name>
<accession>A0A423VAW5</accession>
<gene>
    <name evidence="3" type="ORF">VMCG_10415</name>
</gene>
<sequence>MSTGKGGFAAVLKDKTIDGETVAVKSSKTLSSRSNTEAHTKRVTSDPIRNRTVSSLTSLVASLQPTYDTLSGPNAVATLGAVDEEYHFCCGYPVADAQGVWACPENRSSFTISNSRLMFGSAALENATVTSSTDFPTASTNSGDSLASSNFGCEDNDRKIGLGVGVPLGVLALLAVAWGLWERKRARTQSAAAVPEENIRHDKVQSSHSDYESRNGQDNGYLQPAQQEGWPVVELRTARSPVEMETHGGNEGDESWL</sequence>
<keyword evidence="2" id="KW-1133">Transmembrane helix</keyword>
<organism evidence="3 4">
    <name type="scientific">Cytospora schulzeri</name>
    <dbReference type="NCBI Taxonomy" id="448051"/>
    <lineage>
        <taxon>Eukaryota</taxon>
        <taxon>Fungi</taxon>
        <taxon>Dikarya</taxon>
        <taxon>Ascomycota</taxon>
        <taxon>Pezizomycotina</taxon>
        <taxon>Sordariomycetes</taxon>
        <taxon>Sordariomycetidae</taxon>
        <taxon>Diaporthales</taxon>
        <taxon>Cytosporaceae</taxon>
        <taxon>Cytospora</taxon>
    </lineage>
</organism>
<protein>
    <recommendedName>
        <fullName evidence="5">Mid2 domain-containing protein</fullName>
    </recommendedName>
</protein>
<comment type="caution">
    <text evidence="3">The sequence shown here is derived from an EMBL/GenBank/DDBJ whole genome shotgun (WGS) entry which is preliminary data.</text>
</comment>
<dbReference type="AlphaFoldDB" id="A0A423VAW5"/>
<keyword evidence="4" id="KW-1185">Reference proteome</keyword>
<evidence type="ECO:0000256" key="1">
    <source>
        <dbReference type="SAM" id="MobiDB-lite"/>
    </source>
</evidence>
<dbReference type="STRING" id="356882.A0A423VAW5"/>
<feature type="compositionally biased region" description="Polar residues" evidence="1">
    <location>
        <begin position="216"/>
        <end position="226"/>
    </location>
</feature>